<dbReference type="GO" id="GO:0003700">
    <property type="term" value="F:DNA-binding transcription factor activity"/>
    <property type="evidence" value="ECO:0007669"/>
    <property type="project" value="InterPro"/>
</dbReference>
<dbReference type="EMBL" id="CABWIF010000003">
    <property type="protein sequence ID" value="VWL88739.1"/>
    <property type="molecule type" value="Genomic_DNA"/>
</dbReference>
<dbReference type="PROSITE" id="PS51071">
    <property type="entry name" value="HTH_RPIR"/>
    <property type="match status" value="1"/>
</dbReference>
<dbReference type="InterPro" id="IPR036388">
    <property type="entry name" value="WH-like_DNA-bd_sf"/>
</dbReference>
<dbReference type="SUPFAM" id="SSF46689">
    <property type="entry name" value="Homeodomain-like"/>
    <property type="match status" value="1"/>
</dbReference>
<name>A0A5K1IM19_9ACTN</name>
<dbReference type="Gene3D" id="1.10.10.10">
    <property type="entry name" value="Winged helix-like DNA-binding domain superfamily/Winged helix DNA-binding domain"/>
    <property type="match status" value="1"/>
</dbReference>
<evidence type="ECO:0000313" key="2">
    <source>
        <dbReference type="EMBL" id="VWL88739.1"/>
    </source>
</evidence>
<accession>A0A5K1IM19</accession>
<dbReference type="RefSeq" id="WP_193221401.1">
    <property type="nucleotide sequence ID" value="NZ_CABWIF010000003.1"/>
</dbReference>
<organism evidence="2 3">
    <name type="scientific">Collinsella aerofaciens</name>
    <dbReference type="NCBI Taxonomy" id="74426"/>
    <lineage>
        <taxon>Bacteria</taxon>
        <taxon>Bacillati</taxon>
        <taxon>Actinomycetota</taxon>
        <taxon>Coriobacteriia</taxon>
        <taxon>Coriobacteriales</taxon>
        <taxon>Coriobacteriaceae</taxon>
        <taxon>Collinsella</taxon>
    </lineage>
</organism>
<dbReference type="Proteomes" id="UP000368032">
    <property type="component" value="Unassembled WGS sequence"/>
</dbReference>
<dbReference type="InterPro" id="IPR009057">
    <property type="entry name" value="Homeodomain-like_sf"/>
</dbReference>
<dbReference type="Pfam" id="PF01418">
    <property type="entry name" value="HTH_6"/>
    <property type="match status" value="1"/>
</dbReference>
<proteinExistence type="predicted"/>
<gene>
    <name evidence="2" type="ORF">CKJAJONC_01221</name>
</gene>
<dbReference type="AlphaFoldDB" id="A0A5K1IM19"/>
<protein>
    <submittedName>
        <fullName evidence="2">Helix-turn-helix domain, rpiR family</fullName>
    </submittedName>
</protein>
<dbReference type="InterPro" id="IPR000281">
    <property type="entry name" value="HTH_RpiR"/>
</dbReference>
<evidence type="ECO:0000259" key="1">
    <source>
        <dbReference type="PROSITE" id="PS51071"/>
    </source>
</evidence>
<reference evidence="2 3" key="1">
    <citation type="submission" date="2019-10" db="EMBL/GenBank/DDBJ databases">
        <authorList>
            <person name="Wolf R A."/>
        </authorList>
    </citation>
    <scope>NUCLEOTIDE SEQUENCE [LARGE SCALE GENOMIC DNA]</scope>
    <source>
        <strain evidence="2">Collinsella_aerofaciens_DSM_13712</strain>
    </source>
</reference>
<evidence type="ECO:0000313" key="3">
    <source>
        <dbReference type="Proteomes" id="UP000368032"/>
    </source>
</evidence>
<feature type="domain" description="HTH rpiR-type" evidence="1">
    <location>
        <begin position="6"/>
        <end position="83"/>
    </location>
</feature>
<sequence length="104" mass="11936">MNINDFDVLNRISSIINSEFGSNDAAIARYLIAHIRRSSEINVAAITRDAFVTRSAVRRFCNRLGYQSLSDLKESFTQSVFSSDLSHREEEFGYEEYRAELDFA</sequence>